<comment type="caution">
    <text evidence="1">The sequence shown here is derived from an EMBL/GenBank/DDBJ whole genome shotgun (WGS) entry which is preliminary data.</text>
</comment>
<sequence>MAGTRIREADLYAPVKRLLEAQGYAVKGEIGAADVVAVRGDEPPVIVELKAGFSLSLFHQAIDRQAITDAVYVAIARGPGRAFLRALTANTKLCRRLGLGLITVRLKDEFVEVHCDPEPYRPRQSAPRRARLLREYHRRVGDPNTGGTIRRNLVTAYRQDALRCLRVLAENGPTKASEVARLASVEQARRLMADDHYGWFDRVRTGIYDLSPKGRAALADYADEIGRIAAPPPETAGQSTGASGS</sequence>
<proteinExistence type="predicted"/>
<dbReference type="InterPro" id="IPR018679">
    <property type="entry name" value="DUF2161"/>
</dbReference>
<evidence type="ECO:0000313" key="1">
    <source>
        <dbReference type="EMBL" id="MVA95941.1"/>
    </source>
</evidence>
<reference evidence="1 2" key="1">
    <citation type="submission" date="2019-12" db="EMBL/GenBank/DDBJ databases">
        <title>Nitratireductor arenosus sp. nov., Isolated from sea sand, Jeju island, South Korea.</title>
        <authorList>
            <person name="Kim W."/>
        </authorList>
    </citation>
    <scope>NUCLEOTIDE SEQUENCE [LARGE SCALE GENOMIC DNA]</scope>
    <source>
        <strain evidence="1 2">CAU 1489</strain>
    </source>
</reference>
<dbReference type="RefSeq" id="WP_156710809.1">
    <property type="nucleotide sequence ID" value="NZ_WPHG01000001.1"/>
</dbReference>
<dbReference type="EMBL" id="WPHG01000001">
    <property type="protein sequence ID" value="MVA95941.1"/>
    <property type="molecule type" value="Genomic_DNA"/>
</dbReference>
<dbReference type="Proteomes" id="UP000463224">
    <property type="component" value="Unassembled WGS sequence"/>
</dbReference>
<dbReference type="Pfam" id="PF09929">
    <property type="entry name" value="DUF2161"/>
    <property type="match status" value="1"/>
</dbReference>
<accession>A0A844QD68</accession>
<dbReference type="AlphaFoldDB" id="A0A844QD68"/>
<organism evidence="1 2">
    <name type="scientific">Nitratireductor arenosus</name>
    <dbReference type="NCBI Taxonomy" id="2682096"/>
    <lineage>
        <taxon>Bacteria</taxon>
        <taxon>Pseudomonadati</taxon>
        <taxon>Pseudomonadota</taxon>
        <taxon>Alphaproteobacteria</taxon>
        <taxon>Hyphomicrobiales</taxon>
        <taxon>Phyllobacteriaceae</taxon>
        <taxon>Nitratireductor</taxon>
    </lineage>
</organism>
<protein>
    <submittedName>
        <fullName evidence="1">Uncharacterized protein</fullName>
    </submittedName>
</protein>
<gene>
    <name evidence="1" type="ORF">GN330_01555</name>
</gene>
<name>A0A844QD68_9HYPH</name>
<keyword evidence="2" id="KW-1185">Reference proteome</keyword>
<evidence type="ECO:0000313" key="2">
    <source>
        <dbReference type="Proteomes" id="UP000463224"/>
    </source>
</evidence>